<dbReference type="GeneID" id="96999124"/>
<dbReference type="Gene3D" id="3.40.630.10">
    <property type="entry name" value="Zn peptidases"/>
    <property type="match status" value="1"/>
</dbReference>
<dbReference type="Pfam" id="PF07687">
    <property type="entry name" value="M20_dimer"/>
    <property type="match status" value="1"/>
</dbReference>
<dbReference type="STRING" id="883114.HMPREF9709_01139"/>
<dbReference type="GO" id="GO:0046872">
    <property type="term" value="F:metal ion binding"/>
    <property type="evidence" value="ECO:0007669"/>
    <property type="project" value="UniProtKB-KW"/>
</dbReference>
<evidence type="ECO:0000313" key="6">
    <source>
        <dbReference type="Proteomes" id="UP000004191"/>
    </source>
</evidence>
<dbReference type="Pfam" id="PF01546">
    <property type="entry name" value="Peptidase_M20"/>
    <property type="match status" value="1"/>
</dbReference>
<dbReference type="OrthoDB" id="9776731at2"/>
<keyword evidence="3" id="KW-0479">Metal-binding</keyword>
<dbReference type="FunFam" id="3.30.70.360:FF:000014">
    <property type="entry name" value="N-acyl-L-amino acid amidohydrolase"/>
    <property type="match status" value="1"/>
</dbReference>
<keyword evidence="6" id="KW-1185">Reference proteome</keyword>
<evidence type="ECO:0000256" key="2">
    <source>
        <dbReference type="ARBA" id="ARBA00022801"/>
    </source>
</evidence>
<dbReference type="SUPFAM" id="SSF55031">
    <property type="entry name" value="Bacterial exopeptidase dimerisation domain"/>
    <property type="match status" value="1"/>
</dbReference>
<accession>H3NP78</accession>
<dbReference type="eggNOG" id="COG1473">
    <property type="taxonomic scope" value="Bacteria"/>
</dbReference>
<protein>
    <submittedName>
        <fullName evidence="5">Amidohydrolase</fullName>
    </submittedName>
</protein>
<evidence type="ECO:0000256" key="1">
    <source>
        <dbReference type="ARBA" id="ARBA00006153"/>
    </source>
</evidence>
<name>H3NP78_9FIRM</name>
<dbReference type="PANTHER" id="PTHR11014:SF63">
    <property type="entry name" value="METALLOPEPTIDASE, PUTATIVE (AFU_ORTHOLOGUE AFUA_6G09600)-RELATED"/>
    <property type="match status" value="1"/>
</dbReference>
<feature type="binding site" evidence="3">
    <location>
        <position position="163"/>
    </location>
    <ligand>
        <name>Mn(2+)</name>
        <dbReference type="ChEBI" id="CHEBI:29035"/>
        <label>2</label>
    </ligand>
</feature>
<dbReference type="InterPro" id="IPR011650">
    <property type="entry name" value="Peptidase_M20_dimer"/>
</dbReference>
<dbReference type="RefSeq" id="WP_005398654.1">
    <property type="nucleotide sequence ID" value="NZ_JH601088.1"/>
</dbReference>
<proteinExistence type="inferred from homology"/>
<feature type="binding site" evidence="3">
    <location>
        <position position="365"/>
    </location>
    <ligand>
        <name>Mn(2+)</name>
        <dbReference type="ChEBI" id="CHEBI:29035"/>
        <label>2</label>
    </ligand>
</feature>
<dbReference type="Gene3D" id="3.30.70.360">
    <property type="match status" value="1"/>
</dbReference>
<reference evidence="5 6" key="1">
    <citation type="submission" date="2012-01" db="EMBL/GenBank/DDBJ databases">
        <title>The Genome Sequence of Helcococcus kunzii ATCC 51366.</title>
        <authorList>
            <consortium name="The Broad Institute Genome Sequencing Platform"/>
            <person name="Earl A."/>
            <person name="Ward D."/>
            <person name="Feldgarden M."/>
            <person name="Gevers D."/>
            <person name="Huys G."/>
            <person name="Young S.K."/>
            <person name="Zeng Q."/>
            <person name="Gargeya S."/>
            <person name="Fitzgerald M."/>
            <person name="Haas B."/>
            <person name="Abouelleil A."/>
            <person name="Alvarado L."/>
            <person name="Arachchi H.M."/>
            <person name="Berlin A."/>
            <person name="Chapman S.B."/>
            <person name="Gearin G."/>
            <person name="Goldberg J."/>
            <person name="Griggs A."/>
            <person name="Gujja S."/>
            <person name="Hansen M."/>
            <person name="Heiman D."/>
            <person name="Howarth C."/>
            <person name="Larimer J."/>
            <person name="Lui A."/>
            <person name="MacDonald P.J.P."/>
            <person name="McCowen C."/>
            <person name="Montmayeur A."/>
            <person name="Murphy C."/>
            <person name="Neiman D."/>
            <person name="Pearson M."/>
            <person name="Priest M."/>
            <person name="Roberts A."/>
            <person name="Saif S."/>
            <person name="Shea T."/>
            <person name="Sisk P."/>
            <person name="Stolte C."/>
            <person name="Sykes S."/>
            <person name="Wortman J."/>
            <person name="Nusbaum C."/>
            <person name="Birren B."/>
        </authorList>
    </citation>
    <scope>NUCLEOTIDE SEQUENCE [LARGE SCALE GENOMIC DNA]</scope>
    <source>
        <strain evidence="5 6">ATCC 51366</strain>
    </source>
</reference>
<dbReference type="PATRIC" id="fig|883114.3.peg.1129"/>
<dbReference type="InterPro" id="IPR002933">
    <property type="entry name" value="Peptidase_M20"/>
</dbReference>
<dbReference type="InterPro" id="IPR036264">
    <property type="entry name" value="Bact_exopeptidase_dim_dom"/>
</dbReference>
<feature type="binding site" evidence="3">
    <location>
        <position position="101"/>
    </location>
    <ligand>
        <name>Mn(2+)</name>
        <dbReference type="ChEBI" id="CHEBI:29035"/>
        <label>2</label>
    </ligand>
</feature>
<comment type="cofactor">
    <cofactor evidence="3">
        <name>Mn(2+)</name>
        <dbReference type="ChEBI" id="CHEBI:29035"/>
    </cofactor>
    <text evidence="3">The Mn(2+) ion enhances activity.</text>
</comment>
<dbReference type="NCBIfam" id="TIGR01891">
    <property type="entry name" value="amidohydrolases"/>
    <property type="match status" value="1"/>
</dbReference>
<dbReference type="InterPro" id="IPR017439">
    <property type="entry name" value="Amidohydrolase"/>
</dbReference>
<keyword evidence="3" id="KW-0464">Manganese</keyword>
<feature type="binding site" evidence="3">
    <location>
        <position position="137"/>
    </location>
    <ligand>
        <name>Mn(2+)</name>
        <dbReference type="ChEBI" id="CHEBI:29035"/>
        <label>2</label>
    </ligand>
</feature>
<dbReference type="Proteomes" id="UP000004191">
    <property type="component" value="Unassembled WGS sequence"/>
</dbReference>
<dbReference type="HOGENOM" id="CLU_023257_0_1_9"/>
<organism evidence="5 6">
    <name type="scientific">Helcococcus kunzii ATCC 51366</name>
    <dbReference type="NCBI Taxonomy" id="883114"/>
    <lineage>
        <taxon>Bacteria</taxon>
        <taxon>Bacillati</taxon>
        <taxon>Bacillota</taxon>
        <taxon>Tissierellia</taxon>
        <taxon>Tissierellales</taxon>
        <taxon>Peptoniphilaceae</taxon>
        <taxon>Helcococcus</taxon>
    </lineage>
</organism>
<dbReference type="PANTHER" id="PTHR11014">
    <property type="entry name" value="PEPTIDASE M20 FAMILY MEMBER"/>
    <property type="match status" value="1"/>
</dbReference>
<dbReference type="GO" id="GO:0016787">
    <property type="term" value="F:hydrolase activity"/>
    <property type="evidence" value="ECO:0007669"/>
    <property type="project" value="UniProtKB-KW"/>
</dbReference>
<sequence length="394" mass="43371">MDSIKLAKENESLIIEIRRELHKIPELELELPKTVKFVKNKLDEWGISYVEMVNGNGLVALIEGAEEGECLAIRADMDALPVAEETGLEFASQHEGRMHACGHDSHTAIALVTAKIINENKDKIKGAVKFIFQPGEEIPGGAKPMIDEGALLNPKVDYFISLHNGKLADLGHGNIGFRENELMASMDKFSLKVTGRGGHGASPHLAIDPIAISAEIISGIQKIISREIAPVESGLISVCMIKGGSTQNIIPDQVEMLGTARALNEQTRDLIEKRIEEIAKGIAQSYGGDAELNYERKYPVLVNDPEFTQYVKSLTKNLFSDLVVDISLPTMGSEDAAFYLQEVPGTYIFMDNIKPHKDGVCYLNHNSKFDLDESDFYKGVAIFLETAFNKLAKK</sequence>
<evidence type="ECO:0000256" key="3">
    <source>
        <dbReference type="PIRSR" id="PIRSR005962-1"/>
    </source>
</evidence>
<dbReference type="EMBL" id="AGEI01000022">
    <property type="protein sequence ID" value="EHR33540.1"/>
    <property type="molecule type" value="Genomic_DNA"/>
</dbReference>
<gene>
    <name evidence="5" type="ORF">HMPREF9709_01139</name>
</gene>
<dbReference type="AlphaFoldDB" id="H3NP78"/>
<comment type="similarity">
    <text evidence="1">Belongs to the peptidase M20 family.</text>
</comment>
<dbReference type="PIRSF" id="PIRSF005962">
    <property type="entry name" value="Pept_M20D_amidohydro"/>
    <property type="match status" value="1"/>
</dbReference>
<feature type="domain" description="Peptidase M20 dimerisation" evidence="4">
    <location>
        <begin position="189"/>
        <end position="283"/>
    </location>
</feature>
<evidence type="ECO:0000313" key="5">
    <source>
        <dbReference type="EMBL" id="EHR33540.1"/>
    </source>
</evidence>
<evidence type="ECO:0000259" key="4">
    <source>
        <dbReference type="Pfam" id="PF07687"/>
    </source>
</evidence>
<comment type="caution">
    <text evidence="5">The sequence shown here is derived from an EMBL/GenBank/DDBJ whole genome shotgun (WGS) entry which is preliminary data.</text>
</comment>
<dbReference type="SUPFAM" id="SSF53187">
    <property type="entry name" value="Zn-dependent exopeptidases"/>
    <property type="match status" value="1"/>
</dbReference>
<keyword evidence="2 5" id="KW-0378">Hydrolase</keyword>
<feature type="binding site" evidence="3">
    <location>
        <position position="103"/>
    </location>
    <ligand>
        <name>Mn(2+)</name>
        <dbReference type="ChEBI" id="CHEBI:29035"/>
        <label>2</label>
    </ligand>
</feature>
<dbReference type="CDD" id="cd03886">
    <property type="entry name" value="M20_Acy1"/>
    <property type="match status" value="1"/>
</dbReference>